<dbReference type="Pfam" id="PF08240">
    <property type="entry name" value="ADH_N"/>
    <property type="match status" value="1"/>
</dbReference>
<dbReference type="SUPFAM" id="SSF51735">
    <property type="entry name" value="NAD(P)-binding Rossmann-fold domains"/>
    <property type="match status" value="1"/>
</dbReference>
<comment type="caution">
    <text evidence="4">The sequence shown here is derived from an EMBL/GenBank/DDBJ whole genome shotgun (WGS) entry which is preliminary data.</text>
</comment>
<dbReference type="CDD" id="cd05286">
    <property type="entry name" value="QOR2"/>
    <property type="match status" value="1"/>
</dbReference>
<dbReference type="SMART" id="SM00829">
    <property type="entry name" value="PKS_ER"/>
    <property type="match status" value="1"/>
</dbReference>
<gene>
    <name evidence="4" type="ORF">SCF082_LOCUS32186</name>
</gene>
<dbReference type="InterPro" id="IPR020843">
    <property type="entry name" value="ER"/>
</dbReference>
<dbReference type="Pfam" id="PF00107">
    <property type="entry name" value="ADH_zinc_N"/>
    <property type="match status" value="1"/>
</dbReference>
<feature type="domain" description="Enoyl reductase (ER)" evidence="3">
    <location>
        <begin position="12"/>
        <end position="323"/>
    </location>
</feature>
<dbReference type="InterPro" id="IPR013154">
    <property type="entry name" value="ADH-like_N"/>
</dbReference>
<dbReference type="InterPro" id="IPR013149">
    <property type="entry name" value="ADH-like_C"/>
</dbReference>
<evidence type="ECO:0000256" key="1">
    <source>
        <dbReference type="ARBA" id="ARBA00022857"/>
    </source>
</evidence>
<feature type="non-terminal residue" evidence="4">
    <location>
        <position position="323"/>
    </location>
</feature>
<keyword evidence="1" id="KW-0521">NADP</keyword>
<dbReference type="Proteomes" id="UP001642464">
    <property type="component" value="Unassembled WGS sequence"/>
</dbReference>
<dbReference type="PANTHER" id="PTHR48106">
    <property type="entry name" value="QUINONE OXIDOREDUCTASE PIG3-RELATED"/>
    <property type="match status" value="1"/>
</dbReference>
<dbReference type="SUPFAM" id="SSF50129">
    <property type="entry name" value="GroES-like"/>
    <property type="match status" value="1"/>
</dbReference>
<dbReference type="InterPro" id="IPR036291">
    <property type="entry name" value="NAD(P)-bd_dom_sf"/>
</dbReference>
<reference evidence="4 5" key="1">
    <citation type="submission" date="2024-02" db="EMBL/GenBank/DDBJ databases">
        <authorList>
            <person name="Chen Y."/>
            <person name="Shah S."/>
            <person name="Dougan E. K."/>
            <person name="Thang M."/>
            <person name="Chan C."/>
        </authorList>
    </citation>
    <scope>NUCLEOTIDE SEQUENCE [LARGE SCALE GENOMIC DNA]</scope>
</reference>
<dbReference type="PROSITE" id="PS01162">
    <property type="entry name" value="QOR_ZETA_CRYSTAL"/>
    <property type="match status" value="1"/>
</dbReference>
<protein>
    <submittedName>
        <fullName evidence="4">Quinone oxidoreductase (NADPH:quinone reductase)</fullName>
    </submittedName>
</protein>
<dbReference type="PANTHER" id="PTHR48106:SF13">
    <property type="entry name" value="QUINONE OXIDOREDUCTASE-RELATED"/>
    <property type="match status" value="1"/>
</dbReference>
<evidence type="ECO:0000256" key="2">
    <source>
        <dbReference type="ARBA" id="ARBA00023002"/>
    </source>
</evidence>
<dbReference type="Gene3D" id="3.90.180.10">
    <property type="entry name" value="Medium-chain alcohol dehydrogenases, catalytic domain"/>
    <property type="match status" value="1"/>
</dbReference>
<keyword evidence="5" id="KW-1185">Reference proteome</keyword>
<evidence type="ECO:0000313" key="4">
    <source>
        <dbReference type="EMBL" id="CAK9061453.1"/>
    </source>
</evidence>
<proteinExistence type="predicted"/>
<dbReference type="Gene3D" id="3.40.50.720">
    <property type="entry name" value="NAD(P)-binding Rossmann-like Domain"/>
    <property type="match status" value="1"/>
</dbReference>
<evidence type="ECO:0000313" key="5">
    <source>
        <dbReference type="Proteomes" id="UP001642464"/>
    </source>
</evidence>
<evidence type="ECO:0000259" key="3">
    <source>
        <dbReference type="SMART" id="SM00829"/>
    </source>
</evidence>
<dbReference type="InterPro" id="IPR002364">
    <property type="entry name" value="Quin_OxRdtase/zeta-crystal_CS"/>
</dbReference>
<organism evidence="4 5">
    <name type="scientific">Durusdinium trenchii</name>
    <dbReference type="NCBI Taxonomy" id="1381693"/>
    <lineage>
        <taxon>Eukaryota</taxon>
        <taxon>Sar</taxon>
        <taxon>Alveolata</taxon>
        <taxon>Dinophyceae</taxon>
        <taxon>Suessiales</taxon>
        <taxon>Symbiodiniaceae</taxon>
        <taxon>Durusdinium</taxon>
    </lineage>
</organism>
<dbReference type="InterPro" id="IPR047618">
    <property type="entry name" value="QOR-like"/>
</dbReference>
<sequence>MDIKAIQIEKTGGPSVMNWKTIDLPKPKKGEVTVRHTAVGFNFIDINHRTGRYPLDLPTGIGSEAAGVIEAVGRGVTDLKVGQRVVYIGAVGTYSEAQNVPAAICVPIPRDITDEIAAATHLKGMTTEMLVERVGEVKKGDTVLMHSAAGGVGLLLCQWAKARGATVIGTASSAAKCKEITRAGAKHAIDTSKKDVAKEVAKITKGRGVDVVFDPVGKDTYETSLACLRDRGLLASFGGASGPVPDVNLNEFRYMARAWKLTRASLFNYTASREDLLHSSKRVFSMIRTGKVKVKIKQRYPLKDAAKLHRDVESRKLTGISML</sequence>
<keyword evidence="2" id="KW-0560">Oxidoreductase</keyword>
<dbReference type="EMBL" id="CAXAMM010027759">
    <property type="protein sequence ID" value="CAK9061453.1"/>
    <property type="molecule type" value="Genomic_DNA"/>
</dbReference>
<name>A0ABP0NCC7_9DINO</name>
<accession>A0ABP0NCC7</accession>
<dbReference type="InterPro" id="IPR011032">
    <property type="entry name" value="GroES-like_sf"/>
</dbReference>